<evidence type="ECO:0000313" key="6">
    <source>
        <dbReference type="Proteomes" id="UP000182737"/>
    </source>
</evidence>
<dbReference type="EMBL" id="FORI01000004">
    <property type="protein sequence ID" value="SFI69058.1"/>
    <property type="molecule type" value="Genomic_DNA"/>
</dbReference>
<name>A0A1I3K9S7_9SPIR</name>
<proteinExistence type="inferred from homology"/>
<dbReference type="PANTHER" id="PTHR33175">
    <property type="entry name" value="DNA-BINDING PROTEIN HU"/>
    <property type="match status" value="1"/>
</dbReference>
<evidence type="ECO:0000313" key="5">
    <source>
        <dbReference type="EMBL" id="SFI69058.1"/>
    </source>
</evidence>
<dbReference type="Gene3D" id="4.10.520.10">
    <property type="entry name" value="IHF-like DNA-binding proteins"/>
    <property type="match status" value="1"/>
</dbReference>
<dbReference type="RefSeq" id="WP_074931257.1">
    <property type="nucleotide sequence ID" value="NZ_FORI01000004.1"/>
</dbReference>
<dbReference type="CDD" id="cd13836">
    <property type="entry name" value="IHF_B"/>
    <property type="match status" value="1"/>
</dbReference>
<evidence type="ECO:0000256" key="2">
    <source>
        <dbReference type="ARBA" id="ARBA00010529"/>
    </source>
</evidence>
<keyword evidence="6" id="KW-1185">Reference proteome</keyword>
<organism evidence="5 6">
    <name type="scientific">Treponema bryantii</name>
    <dbReference type="NCBI Taxonomy" id="163"/>
    <lineage>
        <taxon>Bacteria</taxon>
        <taxon>Pseudomonadati</taxon>
        <taxon>Spirochaetota</taxon>
        <taxon>Spirochaetia</taxon>
        <taxon>Spirochaetales</taxon>
        <taxon>Treponemataceae</taxon>
        <taxon>Treponema</taxon>
    </lineage>
</organism>
<dbReference type="AlphaFoldDB" id="A0A1I3K9S7"/>
<reference evidence="6" key="1">
    <citation type="submission" date="2016-10" db="EMBL/GenBank/DDBJ databases">
        <authorList>
            <person name="Varghese N."/>
            <person name="Submissions S."/>
        </authorList>
    </citation>
    <scope>NUCLEOTIDE SEQUENCE [LARGE SCALE GENOMIC DNA]</scope>
    <source>
        <strain evidence="6">XBD1002</strain>
    </source>
</reference>
<dbReference type="InterPro" id="IPR000119">
    <property type="entry name" value="Hist_DNA-bd"/>
</dbReference>
<dbReference type="GO" id="GO:0030527">
    <property type="term" value="F:structural constituent of chromatin"/>
    <property type="evidence" value="ECO:0007669"/>
    <property type="project" value="InterPro"/>
</dbReference>
<dbReference type="PRINTS" id="PR01727">
    <property type="entry name" value="DNABINDINGHU"/>
</dbReference>
<comment type="similarity">
    <text evidence="2 4">Belongs to the bacterial histone-like protein family.</text>
</comment>
<dbReference type="InterPro" id="IPR020816">
    <property type="entry name" value="Histone-like_DNA-bd_CS"/>
</dbReference>
<dbReference type="GO" id="GO:0005829">
    <property type="term" value="C:cytosol"/>
    <property type="evidence" value="ECO:0007669"/>
    <property type="project" value="TreeGrafter"/>
</dbReference>
<gene>
    <name evidence="5" type="ORF">SAMN04487775_104151</name>
</gene>
<dbReference type="SUPFAM" id="SSF47729">
    <property type="entry name" value="IHF-like DNA-binding proteins"/>
    <property type="match status" value="1"/>
</dbReference>
<dbReference type="PANTHER" id="PTHR33175:SF2">
    <property type="entry name" value="INTEGRATION HOST FACTOR SUBUNIT ALPHA"/>
    <property type="match status" value="1"/>
</dbReference>
<dbReference type="Proteomes" id="UP000182737">
    <property type="component" value="Unassembled WGS sequence"/>
</dbReference>
<dbReference type="OrthoDB" id="9799835at2"/>
<keyword evidence="3" id="KW-0238">DNA-binding</keyword>
<dbReference type="InterPro" id="IPR010992">
    <property type="entry name" value="IHF-like_DNA-bd_dom_sf"/>
</dbReference>
<accession>A0A1I3K9S7</accession>
<evidence type="ECO:0000256" key="4">
    <source>
        <dbReference type="RuleBase" id="RU003939"/>
    </source>
</evidence>
<dbReference type="PROSITE" id="PS00045">
    <property type="entry name" value="HISTONE_LIKE"/>
    <property type="match status" value="1"/>
</dbReference>
<dbReference type="Pfam" id="PF00216">
    <property type="entry name" value="Bac_DNA_binding"/>
    <property type="match status" value="1"/>
</dbReference>
<evidence type="ECO:0000256" key="3">
    <source>
        <dbReference type="ARBA" id="ARBA00023125"/>
    </source>
</evidence>
<sequence length="104" mass="11850">MSESKITKGDLVDAVYKSTDVEKQIIQKIIDSFLLHTRESLETGATIELRGFGTFEARLRKGRSEARNPKTGEKLSVEPHYVAAFRAGQLLKEKLWNLKKEDEK</sequence>
<dbReference type="SMART" id="SM00411">
    <property type="entry name" value="BHL"/>
    <property type="match status" value="1"/>
</dbReference>
<protein>
    <submittedName>
        <fullName evidence="5">Integration host factor subunit beta</fullName>
    </submittedName>
</protein>
<comment type="function">
    <text evidence="1">Histone-like DNA-binding protein which is capable of wrapping DNA to stabilize it, and thus to prevent its denaturation under extreme environmental conditions.</text>
</comment>
<dbReference type="GO" id="GO:0003677">
    <property type="term" value="F:DNA binding"/>
    <property type="evidence" value="ECO:0007669"/>
    <property type="project" value="UniProtKB-KW"/>
</dbReference>
<evidence type="ECO:0000256" key="1">
    <source>
        <dbReference type="ARBA" id="ARBA00003819"/>
    </source>
</evidence>